<feature type="region of interest" description="Disordered" evidence="3">
    <location>
        <begin position="186"/>
        <end position="231"/>
    </location>
</feature>
<dbReference type="OMA" id="NIRAESR"/>
<dbReference type="eggNOG" id="KOG2654">
    <property type="taxonomic scope" value="Eukaryota"/>
</dbReference>
<dbReference type="Pfam" id="PF09736">
    <property type="entry name" value="Bud13"/>
    <property type="match status" value="1"/>
</dbReference>
<evidence type="ECO:0000256" key="1">
    <source>
        <dbReference type="ARBA" id="ARBA00011069"/>
    </source>
</evidence>
<keyword evidence="5" id="KW-1185">Reference proteome</keyword>
<feature type="compositionally biased region" description="Basic and acidic residues" evidence="3">
    <location>
        <begin position="1"/>
        <end position="11"/>
    </location>
</feature>
<feature type="region of interest" description="Disordered" evidence="3">
    <location>
        <begin position="1"/>
        <end position="102"/>
    </location>
</feature>
<dbReference type="AlphaFoldDB" id="H2Y6M1"/>
<evidence type="ECO:0000256" key="3">
    <source>
        <dbReference type="SAM" id="MobiDB-lite"/>
    </source>
</evidence>
<feature type="compositionally biased region" description="Basic and acidic residues" evidence="3">
    <location>
        <begin position="84"/>
        <end position="100"/>
    </location>
</feature>
<evidence type="ECO:0000313" key="4">
    <source>
        <dbReference type="Ensembl" id="ENSCSAVP00000000969.1"/>
    </source>
</evidence>
<dbReference type="GO" id="GO:0070274">
    <property type="term" value="C:RES complex"/>
    <property type="evidence" value="ECO:0007669"/>
    <property type="project" value="TreeGrafter"/>
</dbReference>
<dbReference type="HOGENOM" id="CLU_024195_4_0_1"/>
<dbReference type="GO" id="GO:0005684">
    <property type="term" value="C:U2-type spliceosomal complex"/>
    <property type="evidence" value="ECO:0007669"/>
    <property type="project" value="TreeGrafter"/>
</dbReference>
<dbReference type="InterPro" id="IPR051112">
    <property type="entry name" value="CWC26_splicing_factor"/>
</dbReference>
<reference evidence="4" key="3">
    <citation type="submission" date="2025-09" db="UniProtKB">
        <authorList>
            <consortium name="Ensembl"/>
        </authorList>
    </citation>
    <scope>IDENTIFICATION</scope>
</reference>
<dbReference type="GO" id="GO:0003723">
    <property type="term" value="F:RNA binding"/>
    <property type="evidence" value="ECO:0007669"/>
    <property type="project" value="TreeGrafter"/>
</dbReference>
<feature type="compositionally biased region" description="Basic and acidic residues" evidence="3">
    <location>
        <begin position="206"/>
        <end position="215"/>
    </location>
</feature>
<dbReference type="PANTHER" id="PTHR31809:SF0">
    <property type="entry name" value="BUD13 HOMOLOG"/>
    <property type="match status" value="1"/>
</dbReference>
<proteinExistence type="inferred from homology"/>
<comment type="similarity">
    <text evidence="1">Belongs to the CWC26 family.</text>
</comment>
<reference evidence="4" key="2">
    <citation type="submission" date="2025-08" db="UniProtKB">
        <authorList>
            <consortium name="Ensembl"/>
        </authorList>
    </citation>
    <scope>IDENTIFICATION</scope>
</reference>
<reference evidence="5" key="1">
    <citation type="submission" date="2003-08" db="EMBL/GenBank/DDBJ databases">
        <authorList>
            <person name="Birren B."/>
            <person name="Nusbaum C."/>
            <person name="Abebe A."/>
            <person name="Abouelleil A."/>
            <person name="Adekoya E."/>
            <person name="Ait-zahra M."/>
            <person name="Allen N."/>
            <person name="Allen T."/>
            <person name="An P."/>
            <person name="Anderson M."/>
            <person name="Anderson S."/>
            <person name="Arachchi H."/>
            <person name="Armbruster J."/>
            <person name="Bachantsang P."/>
            <person name="Baldwin J."/>
            <person name="Barry A."/>
            <person name="Bayul T."/>
            <person name="Blitshsteyn B."/>
            <person name="Bloom T."/>
            <person name="Blye J."/>
            <person name="Boguslavskiy L."/>
            <person name="Borowsky M."/>
            <person name="Boukhgalter B."/>
            <person name="Brunache A."/>
            <person name="Butler J."/>
            <person name="Calixte N."/>
            <person name="Calvo S."/>
            <person name="Camarata J."/>
            <person name="Campo K."/>
            <person name="Chang J."/>
            <person name="Cheshatsang Y."/>
            <person name="Citroen M."/>
            <person name="Collymore A."/>
            <person name="Considine T."/>
            <person name="Cook A."/>
            <person name="Cooke P."/>
            <person name="Corum B."/>
            <person name="Cuomo C."/>
            <person name="David R."/>
            <person name="Dawoe T."/>
            <person name="Degray S."/>
            <person name="Dodge S."/>
            <person name="Dooley K."/>
            <person name="Dorje P."/>
            <person name="Dorjee K."/>
            <person name="Dorris L."/>
            <person name="Duffey N."/>
            <person name="Dupes A."/>
            <person name="Elkins T."/>
            <person name="Engels R."/>
            <person name="Erickson J."/>
            <person name="Farina A."/>
            <person name="Faro S."/>
            <person name="Ferreira P."/>
            <person name="Fischer H."/>
            <person name="Fitzgerald M."/>
            <person name="Foley K."/>
            <person name="Gage D."/>
            <person name="Galagan J."/>
            <person name="Gearin G."/>
            <person name="Gnerre S."/>
            <person name="Gnirke A."/>
            <person name="Goyette A."/>
            <person name="Graham J."/>
            <person name="Grandbois E."/>
            <person name="Gyaltsen K."/>
            <person name="Hafez N."/>
            <person name="Hagopian D."/>
            <person name="Hagos B."/>
            <person name="Hall J."/>
            <person name="Hatcher B."/>
            <person name="Heller A."/>
            <person name="Higgins H."/>
            <person name="Honan T."/>
            <person name="Horn A."/>
            <person name="Houde N."/>
            <person name="Hughes L."/>
            <person name="Hulme W."/>
            <person name="Husby E."/>
            <person name="Iliev I."/>
            <person name="Jaffe D."/>
            <person name="Jones C."/>
            <person name="Kamal M."/>
            <person name="Kamat A."/>
            <person name="Kamvysselis M."/>
            <person name="Karlsson E."/>
            <person name="Kells C."/>
            <person name="Kieu A."/>
            <person name="Kisner P."/>
            <person name="Kodira C."/>
            <person name="Kulbokas E."/>
            <person name="Labutti K."/>
            <person name="Lama D."/>
            <person name="Landers T."/>
            <person name="Leger J."/>
            <person name="Levine S."/>
            <person name="Lewis D."/>
            <person name="Lewis T."/>
            <person name="Lindblad-toh K."/>
            <person name="Liu X."/>
            <person name="Lokyitsang T."/>
            <person name="Lokyitsang Y."/>
            <person name="Lucien O."/>
            <person name="Lui A."/>
            <person name="Ma L.J."/>
            <person name="Mabbitt R."/>
            <person name="Macdonald J."/>
            <person name="Maclean C."/>
            <person name="Major J."/>
            <person name="Manning J."/>
            <person name="Marabella R."/>
            <person name="Maru K."/>
            <person name="Matthews C."/>
            <person name="Mauceli E."/>
            <person name="Mccarthy M."/>
            <person name="Mcdonough S."/>
            <person name="Mcghee T."/>
            <person name="Meldrim J."/>
            <person name="Meneus L."/>
            <person name="Mesirov J."/>
            <person name="Mihalev A."/>
            <person name="Mihova T."/>
            <person name="Mikkelsen T."/>
            <person name="Mlenga V."/>
            <person name="Moru K."/>
            <person name="Mozes J."/>
            <person name="Mulrain L."/>
            <person name="Munson G."/>
            <person name="Naylor J."/>
            <person name="Newes C."/>
            <person name="Nguyen C."/>
            <person name="Nguyen N."/>
            <person name="Nguyen T."/>
            <person name="Nicol R."/>
            <person name="Nielsen C."/>
            <person name="Nizzari M."/>
            <person name="Norbu C."/>
            <person name="Norbu N."/>
            <person name="O'donnell P."/>
            <person name="Okoawo O."/>
            <person name="O'leary S."/>
            <person name="Omotosho B."/>
            <person name="O'neill K."/>
            <person name="Osman S."/>
            <person name="Parker S."/>
            <person name="Perrin D."/>
            <person name="Phunkhang P."/>
            <person name="Piqani B."/>
            <person name="Purcell S."/>
            <person name="Rachupka T."/>
            <person name="Ramasamy U."/>
            <person name="Rameau R."/>
            <person name="Ray V."/>
            <person name="Raymond C."/>
            <person name="Retta R."/>
            <person name="Richardson S."/>
            <person name="Rise C."/>
            <person name="Rodriguez J."/>
            <person name="Rogers J."/>
            <person name="Rogov P."/>
            <person name="Rutman M."/>
            <person name="Schupbach R."/>
            <person name="Seaman C."/>
            <person name="Settipalli S."/>
            <person name="Sharpe T."/>
            <person name="Sheridan J."/>
            <person name="Sherpa N."/>
            <person name="Shi J."/>
            <person name="Smirnov S."/>
            <person name="Smith C."/>
            <person name="Sougnez C."/>
            <person name="Spencer B."/>
            <person name="Stalker J."/>
            <person name="Stange-thomann N."/>
            <person name="Stavropoulos S."/>
            <person name="Stetson K."/>
            <person name="Stone C."/>
            <person name="Stone S."/>
            <person name="Stubbs M."/>
            <person name="Talamas J."/>
            <person name="Tchuinga P."/>
            <person name="Tenzing P."/>
            <person name="Tesfaye S."/>
            <person name="Theodore J."/>
            <person name="Thoulutsang Y."/>
            <person name="Topham K."/>
            <person name="Towey S."/>
            <person name="Tsamla T."/>
            <person name="Tsomo N."/>
            <person name="Vallee D."/>
            <person name="Vassiliev H."/>
            <person name="Venkataraman V."/>
            <person name="Vinson J."/>
            <person name="Vo A."/>
            <person name="Wade C."/>
            <person name="Wang S."/>
            <person name="Wangchuk T."/>
            <person name="Wangdi T."/>
            <person name="Whittaker C."/>
            <person name="Wilkinson J."/>
            <person name="Wu Y."/>
            <person name="Wyman D."/>
            <person name="Yadav S."/>
            <person name="Yang S."/>
            <person name="Yang X."/>
            <person name="Yeager S."/>
            <person name="Yee E."/>
            <person name="Young G."/>
            <person name="Zainoun J."/>
            <person name="Zembeck L."/>
            <person name="Zimmer A."/>
            <person name="Zody M."/>
            <person name="Lander E."/>
        </authorList>
    </citation>
    <scope>NUCLEOTIDE SEQUENCE [LARGE SCALE GENOMIC DNA]</scope>
</reference>
<accession>H2Y6M1</accession>
<feature type="compositionally biased region" description="Basic and acidic residues" evidence="3">
    <location>
        <begin position="35"/>
        <end position="46"/>
    </location>
</feature>
<sequence>MDDVPRRRNDSDGDLDLPRAGGKRTHRGSSDDDPDVARRKNEDTRRRGANHPTNDSDQDVARSNHKKGGMMGGGSGGLTSVTQLRRELDEKRRQESDLDKLASQYKNATAVFREKGTGKRIDKSKEFQEKAEKAEKRRQKEEKYNKWGKGLKQAELTAAAVADTLHESNKPLARYNDDEELEAMRKEEIRSEDPMAEYFARKKKKQTGDKPDRPTYRGPTPAPNRFNLMPGYRWDGLDRSNGFEKKFYEKQSNNEALKDEFYKWSVGDM</sequence>
<dbReference type="Ensembl" id="ENSCSAVT00000000979.1">
    <property type="protein sequence ID" value="ENSCSAVP00000000969.1"/>
    <property type="gene ID" value="ENSCSAVG00000000541.1"/>
</dbReference>
<organism evidence="4 5">
    <name type="scientific">Ciona savignyi</name>
    <name type="common">Pacific transparent sea squirt</name>
    <dbReference type="NCBI Taxonomy" id="51511"/>
    <lineage>
        <taxon>Eukaryota</taxon>
        <taxon>Metazoa</taxon>
        <taxon>Chordata</taxon>
        <taxon>Tunicata</taxon>
        <taxon>Ascidiacea</taxon>
        <taxon>Phlebobranchia</taxon>
        <taxon>Cionidae</taxon>
        <taxon>Ciona</taxon>
    </lineage>
</organism>
<protein>
    <recommendedName>
        <fullName evidence="2">BUD13 homolog</fullName>
    </recommendedName>
</protein>
<dbReference type="Proteomes" id="UP000007875">
    <property type="component" value="Unassembled WGS sequence"/>
</dbReference>
<dbReference type="InterPro" id="IPR018609">
    <property type="entry name" value="Bud13"/>
</dbReference>
<dbReference type="GO" id="GO:0000398">
    <property type="term" value="P:mRNA splicing, via spliceosome"/>
    <property type="evidence" value="ECO:0007669"/>
    <property type="project" value="TreeGrafter"/>
</dbReference>
<dbReference type="InParanoid" id="H2Y6M1"/>
<dbReference type="GeneTree" id="ENSGT00390000014500"/>
<name>H2Y6M1_CIOSA</name>
<evidence type="ECO:0000313" key="5">
    <source>
        <dbReference type="Proteomes" id="UP000007875"/>
    </source>
</evidence>
<dbReference type="PANTHER" id="PTHR31809">
    <property type="entry name" value="BUD13 HOMOLOG"/>
    <property type="match status" value="1"/>
</dbReference>
<evidence type="ECO:0000256" key="2">
    <source>
        <dbReference type="ARBA" id="ARBA00014454"/>
    </source>
</evidence>
<feature type="compositionally biased region" description="Basic and acidic residues" evidence="3">
    <location>
        <begin position="116"/>
        <end position="145"/>
    </location>
</feature>
<dbReference type="STRING" id="51511.ENSCSAVP00000000969"/>
<feature type="region of interest" description="Disordered" evidence="3">
    <location>
        <begin position="116"/>
        <end position="146"/>
    </location>
</feature>